<dbReference type="EMBL" id="KL197736">
    <property type="protein sequence ID" value="KDQ53006.1"/>
    <property type="molecule type" value="Genomic_DNA"/>
</dbReference>
<evidence type="ECO:0000313" key="4">
    <source>
        <dbReference type="Proteomes" id="UP000027265"/>
    </source>
</evidence>
<dbReference type="GO" id="GO:0007166">
    <property type="term" value="P:cell surface receptor signaling pathway"/>
    <property type="evidence" value="ECO:0007669"/>
    <property type="project" value="InterPro"/>
</dbReference>
<evidence type="ECO:0000259" key="2">
    <source>
        <dbReference type="Pfam" id="PF01926"/>
    </source>
</evidence>
<dbReference type="InterPro" id="IPR006073">
    <property type="entry name" value="GTP-bd"/>
</dbReference>
<feature type="region of interest" description="Disordered" evidence="1">
    <location>
        <begin position="346"/>
        <end position="366"/>
    </location>
</feature>
<name>A0A067PRQ3_9AGAM</name>
<dbReference type="STRING" id="933084.A0A067PRQ3"/>
<dbReference type="InterPro" id="IPR027417">
    <property type="entry name" value="P-loop_NTPase"/>
</dbReference>
<dbReference type="HOGENOM" id="CLU_018003_6_1_1"/>
<dbReference type="Gene3D" id="3.40.50.300">
    <property type="entry name" value="P-loop containing nucleotide triphosphate hydrolases"/>
    <property type="match status" value="1"/>
</dbReference>
<dbReference type="CDD" id="cd21037">
    <property type="entry name" value="MLKL_NTD"/>
    <property type="match status" value="1"/>
</dbReference>
<dbReference type="OrthoDB" id="2614383at2759"/>
<dbReference type="InterPro" id="IPR059179">
    <property type="entry name" value="MLKL-like_MCAfunc"/>
</dbReference>
<dbReference type="InterPro" id="IPR036537">
    <property type="entry name" value="Adaptor_Cbl_N_dom_sf"/>
</dbReference>
<dbReference type="InParanoid" id="A0A067PRQ3"/>
<sequence>MKKLGRVNPLRRKQRSDYGRSRSSLANEPENSSATLVEEPMSTLTATGEFSFWAHDTIIAVMGPTGSGKSSFINLAAGNDHVEIGHKLESCTQAVQPIRLPRPSGGGDIVLVDTPGFDDTLRSDTEILQAIADWLYATYRRKITLSGLLFLHRISDNRMAGTPLRNLSLFQKLCGNPALQDVLLVTTMWGDIDEAVGSLREKELRDLYWRSMICCGSQVVRFRYTQQSAWDIIGRCKGRGHNLLIQEEMGRGLPLSQTSAGKTLFLWLMTVIDEFRTIIHRLESALRKATGLPPGAAAEQELADARDLLSRAAVQQQHLTGADHPLRRSVTLTVVTAEDLGGESLPQVNTLPQRIPHSGSAEDPTDREDKILLQGIIIVLRGAWHADDLTMVPFLRGAVGLALKLAELVEAMHTTERDLILLAQNACLLILAVRDQIKSTDFSQEMTDAVNGFVKEMETLQKLVTEISTHSSTSRYPLGSADEQIVRSCNNKIDVTCDILGLQFAVIRQQSIARIEGEIDALAQRVLSPSLYPIRNMLPAGRGMTL</sequence>
<proteinExistence type="predicted"/>
<accession>A0A067PRQ3</accession>
<dbReference type="GO" id="GO:0005525">
    <property type="term" value="F:GTP binding"/>
    <property type="evidence" value="ECO:0007669"/>
    <property type="project" value="InterPro"/>
</dbReference>
<gene>
    <name evidence="3" type="ORF">JAAARDRAFT_39718</name>
</gene>
<dbReference type="CDD" id="cd00882">
    <property type="entry name" value="Ras_like_GTPase"/>
    <property type="match status" value="1"/>
</dbReference>
<dbReference type="SUPFAM" id="SSF52540">
    <property type="entry name" value="P-loop containing nucleoside triphosphate hydrolases"/>
    <property type="match status" value="1"/>
</dbReference>
<dbReference type="Gene3D" id="1.20.930.20">
    <property type="entry name" value="Adaptor protein Cbl, N-terminal domain"/>
    <property type="match status" value="1"/>
</dbReference>
<protein>
    <recommendedName>
        <fullName evidence="2">G domain-containing protein</fullName>
    </recommendedName>
</protein>
<evidence type="ECO:0000256" key="1">
    <source>
        <dbReference type="SAM" id="MobiDB-lite"/>
    </source>
</evidence>
<organism evidence="3 4">
    <name type="scientific">Jaapia argillacea MUCL 33604</name>
    <dbReference type="NCBI Taxonomy" id="933084"/>
    <lineage>
        <taxon>Eukaryota</taxon>
        <taxon>Fungi</taxon>
        <taxon>Dikarya</taxon>
        <taxon>Basidiomycota</taxon>
        <taxon>Agaricomycotina</taxon>
        <taxon>Agaricomycetes</taxon>
        <taxon>Agaricomycetidae</taxon>
        <taxon>Jaapiales</taxon>
        <taxon>Jaapiaceae</taxon>
        <taxon>Jaapia</taxon>
    </lineage>
</organism>
<feature type="region of interest" description="Disordered" evidence="1">
    <location>
        <begin position="1"/>
        <end position="35"/>
    </location>
</feature>
<dbReference type="Proteomes" id="UP000027265">
    <property type="component" value="Unassembled WGS sequence"/>
</dbReference>
<keyword evidence="4" id="KW-1185">Reference proteome</keyword>
<feature type="compositionally biased region" description="Basic residues" evidence="1">
    <location>
        <begin position="1"/>
        <end position="14"/>
    </location>
</feature>
<dbReference type="Pfam" id="PF01926">
    <property type="entry name" value="MMR_HSR1"/>
    <property type="match status" value="1"/>
</dbReference>
<reference evidence="4" key="1">
    <citation type="journal article" date="2014" name="Proc. Natl. Acad. Sci. U.S.A.">
        <title>Extensive sampling of basidiomycete genomes demonstrates inadequacy of the white-rot/brown-rot paradigm for wood decay fungi.</title>
        <authorList>
            <person name="Riley R."/>
            <person name="Salamov A.A."/>
            <person name="Brown D.W."/>
            <person name="Nagy L.G."/>
            <person name="Floudas D."/>
            <person name="Held B.W."/>
            <person name="Levasseur A."/>
            <person name="Lombard V."/>
            <person name="Morin E."/>
            <person name="Otillar R."/>
            <person name="Lindquist E.A."/>
            <person name="Sun H."/>
            <person name="LaButti K.M."/>
            <person name="Schmutz J."/>
            <person name="Jabbour D."/>
            <person name="Luo H."/>
            <person name="Baker S.E."/>
            <person name="Pisabarro A.G."/>
            <person name="Walton J.D."/>
            <person name="Blanchette R.A."/>
            <person name="Henrissat B."/>
            <person name="Martin F."/>
            <person name="Cullen D."/>
            <person name="Hibbett D.S."/>
            <person name="Grigoriev I.V."/>
        </authorList>
    </citation>
    <scope>NUCLEOTIDE SEQUENCE [LARGE SCALE GENOMIC DNA]</scope>
    <source>
        <strain evidence="4">MUCL 33604</strain>
    </source>
</reference>
<feature type="compositionally biased region" description="Polar residues" evidence="1">
    <location>
        <begin position="21"/>
        <end position="35"/>
    </location>
</feature>
<evidence type="ECO:0000313" key="3">
    <source>
        <dbReference type="EMBL" id="KDQ53006.1"/>
    </source>
</evidence>
<feature type="domain" description="G" evidence="2">
    <location>
        <begin position="59"/>
        <end position="121"/>
    </location>
</feature>
<dbReference type="AlphaFoldDB" id="A0A067PRQ3"/>